<dbReference type="AlphaFoldDB" id="A0A9W8UZP5"/>
<keyword evidence="5 13" id="KW-0378">Hydrolase</keyword>
<comment type="catalytic activity">
    <reaction evidence="10">
        <text>N(4)-(alpha-D-Man-(1-&gt;2)-alpha-D-Man-(1-&gt;2)-alpha-D-Man-(1-&gt;3)-[alpha-D-Man-(1-&gt;2)-alpha-D-Man-(1-&gt;3)-[alpha-D-Man-(1-&gt;2)-alpha-D-Man-(1-&gt;6)]-alpha-D-Man-(1-&gt;6)]-beta-D-Man-(1-&gt;4)-beta-D-GlcNAc-(1-&gt;4)-beta-D-GlcNAc)-L-asparaginyl-[protein] (N-glucan mannose isomer 9A1,2,3B1,2,3) + 4 H2O = N(4)-(alpha-D-Man-(1-&gt;3)-[alpha-D-Man-(1-&gt;3)-[alpha-D-Man-(1-&gt;6)]-alpha-D-Man-(1-&gt;6)]-beta-D-Man-(1-&gt;4)-beta-D-GlcNAc-(1-&gt;4)-beta-D-GlcNAc)-L-asparaginyl-[protein] (N-glucan mannose isomer 5A1,2) + 4 beta-D-mannose</text>
        <dbReference type="Rhea" id="RHEA:56008"/>
        <dbReference type="Rhea" id="RHEA-COMP:14356"/>
        <dbReference type="Rhea" id="RHEA-COMP:14367"/>
        <dbReference type="ChEBI" id="CHEBI:15377"/>
        <dbReference type="ChEBI" id="CHEBI:28563"/>
        <dbReference type="ChEBI" id="CHEBI:59087"/>
        <dbReference type="ChEBI" id="CHEBI:139493"/>
        <dbReference type="EC" id="3.2.1.113"/>
    </reaction>
</comment>
<keyword evidence="6 12" id="KW-1015">Disulfide bond</keyword>
<dbReference type="Gene3D" id="1.50.10.10">
    <property type="match status" value="1"/>
</dbReference>
<keyword evidence="8 13" id="KW-0326">Glycosidase</keyword>
<comment type="caution">
    <text evidence="14">The sequence shown here is derived from an EMBL/GenBank/DDBJ whole genome shotgun (WGS) entry which is preliminary data.</text>
</comment>
<evidence type="ECO:0000256" key="9">
    <source>
        <dbReference type="ARBA" id="ARBA00047669"/>
    </source>
</evidence>
<evidence type="ECO:0000256" key="3">
    <source>
        <dbReference type="ARBA" id="ARBA00007658"/>
    </source>
</evidence>
<evidence type="ECO:0000256" key="8">
    <source>
        <dbReference type="ARBA" id="ARBA00023295"/>
    </source>
</evidence>
<dbReference type="PANTHER" id="PTHR11742:SF101">
    <property type="entry name" value="MANNOSYL-OLIGOSACCHARIDE ALPHA-1,2-MANNOSIDASE 1B"/>
    <property type="match status" value="1"/>
</dbReference>
<dbReference type="GO" id="GO:0005975">
    <property type="term" value="P:carbohydrate metabolic process"/>
    <property type="evidence" value="ECO:0007669"/>
    <property type="project" value="InterPro"/>
</dbReference>
<evidence type="ECO:0000256" key="13">
    <source>
        <dbReference type="RuleBase" id="RU361193"/>
    </source>
</evidence>
<dbReference type="InterPro" id="IPR012341">
    <property type="entry name" value="6hp_glycosidase-like_sf"/>
</dbReference>
<gene>
    <name evidence="14" type="ORF">NW755_006631</name>
</gene>
<evidence type="ECO:0000256" key="6">
    <source>
        <dbReference type="ARBA" id="ARBA00023157"/>
    </source>
</evidence>
<keyword evidence="4" id="KW-0732">Signal</keyword>
<dbReference type="PANTHER" id="PTHR11742">
    <property type="entry name" value="MANNOSYL-OLIGOSACCHARIDE ALPHA-1,2-MANNOSIDASE-RELATED"/>
    <property type="match status" value="1"/>
</dbReference>
<dbReference type="InterPro" id="IPR036026">
    <property type="entry name" value="Seven-hairpin_glycosidases"/>
</dbReference>
<evidence type="ECO:0000256" key="11">
    <source>
        <dbReference type="PIRSR" id="PIRSR601382-2"/>
    </source>
</evidence>
<protein>
    <recommendedName>
        <fullName evidence="13">alpha-1,2-Mannosidase</fullName>
        <ecNumber evidence="13">3.2.1.-</ecNumber>
    </recommendedName>
</protein>
<evidence type="ECO:0000313" key="14">
    <source>
        <dbReference type="EMBL" id="KAJ4188469.1"/>
    </source>
</evidence>
<evidence type="ECO:0000256" key="2">
    <source>
        <dbReference type="ARBA" id="ARBA00004922"/>
    </source>
</evidence>
<dbReference type="SUPFAM" id="SSF48225">
    <property type="entry name" value="Seven-hairpin glycosidases"/>
    <property type="match status" value="1"/>
</dbReference>
<dbReference type="FunFam" id="1.50.10.10:FF:000047">
    <property type="entry name" value="Mannosyl-oligosaccharide alpha-1,2-mannosidase"/>
    <property type="match status" value="1"/>
</dbReference>
<dbReference type="EC" id="3.2.1.-" evidence="13"/>
<name>A0A9W8UZP5_9HYPO</name>
<proteinExistence type="inferred from homology"/>
<keyword evidence="15" id="KW-1185">Reference proteome</keyword>
<dbReference type="Proteomes" id="UP001152087">
    <property type="component" value="Unassembled WGS sequence"/>
</dbReference>
<accession>A0A9W8UZP5</accession>
<dbReference type="InterPro" id="IPR001382">
    <property type="entry name" value="Glyco_hydro_47"/>
</dbReference>
<dbReference type="PRINTS" id="PR00747">
    <property type="entry name" value="GLYHDRLASE47"/>
</dbReference>
<evidence type="ECO:0000256" key="12">
    <source>
        <dbReference type="PIRSR" id="PIRSR601382-3"/>
    </source>
</evidence>
<dbReference type="Pfam" id="PF01532">
    <property type="entry name" value="Glyco_hydro_47"/>
    <property type="match status" value="1"/>
</dbReference>
<evidence type="ECO:0000313" key="15">
    <source>
        <dbReference type="Proteomes" id="UP001152087"/>
    </source>
</evidence>
<evidence type="ECO:0000256" key="7">
    <source>
        <dbReference type="ARBA" id="ARBA00023180"/>
    </source>
</evidence>
<evidence type="ECO:0000256" key="4">
    <source>
        <dbReference type="ARBA" id="ARBA00022729"/>
    </source>
</evidence>
<comment type="pathway">
    <text evidence="2">Protein modification; protein glycosylation.</text>
</comment>
<feature type="disulfide bond" evidence="12">
    <location>
        <begin position="229"/>
        <end position="258"/>
    </location>
</feature>
<keyword evidence="11" id="KW-0479">Metal-binding</keyword>
<feature type="binding site" evidence="11">
    <location>
        <position position="403"/>
    </location>
    <ligand>
        <name>Ca(2+)</name>
        <dbReference type="ChEBI" id="CHEBI:29108"/>
    </ligand>
</feature>
<keyword evidence="7" id="KW-0325">Glycoprotein</keyword>
<evidence type="ECO:0000256" key="1">
    <source>
        <dbReference type="ARBA" id="ARBA00001913"/>
    </source>
</evidence>
<comment type="cofactor">
    <cofactor evidence="1 11">
        <name>Ca(2+)</name>
        <dbReference type="ChEBI" id="CHEBI:29108"/>
    </cofactor>
</comment>
<dbReference type="GO" id="GO:0005783">
    <property type="term" value="C:endoplasmic reticulum"/>
    <property type="evidence" value="ECO:0007669"/>
    <property type="project" value="TreeGrafter"/>
</dbReference>
<dbReference type="GO" id="GO:0005509">
    <property type="term" value="F:calcium ion binding"/>
    <property type="evidence" value="ECO:0007669"/>
    <property type="project" value="InterPro"/>
</dbReference>
<keyword evidence="11" id="KW-0106">Calcium</keyword>
<evidence type="ECO:0000256" key="5">
    <source>
        <dbReference type="ARBA" id="ARBA00022801"/>
    </source>
</evidence>
<comment type="similarity">
    <text evidence="3 13">Belongs to the glycosyl hydrolase 47 family.</text>
</comment>
<organism evidence="14 15">
    <name type="scientific">Fusarium falciforme</name>
    <dbReference type="NCBI Taxonomy" id="195108"/>
    <lineage>
        <taxon>Eukaryota</taxon>
        <taxon>Fungi</taxon>
        <taxon>Dikarya</taxon>
        <taxon>Ascomycota</taxon>
        <taxon>Pezizomycotina</taxon>
        <taxon>Sordariomycetes</taxon>
        <taxon>Hypocreomycetidae</taxon>
        <taxon>Hypocreales</taxon>
        <taxon>Nectriaceae</taxon>
        <taxon>Fusarium</taxon>
        <taxon>Fusarium solani species complex</taxon>
    </lineage>
</organism>
<dbReference type="GO" id="GO:0004571">
    <property type="term" value="F:mannosyl-oligosaccharide 1,2-alpha-mannosidase activity"/>
    <property type="evidence" value="ECO:0007669"/>
    <property type="project" value="UniProtKB-EC"/>
</dbReference>
<dbReference type="GO" id="GO:0016020">
    <property type="term" value="C:membrane"/>
    <property type="evidence" value="ECO:0007669"/>
    <property type="project" value="InterPro"/>
</dbReference>
<evidence type="ECO:0000256" key="10">
    <source>
        <dbReference type="ARBA" id="ARBA00048605"/>
    </source>
</evidence>
<sequence>MPHDSLRPLDKSYEDDRNGWGVTAVDALTYDLLNGPYKSLVSSNPSSIKILLDQAESLAKSLSVAFTTPTGVPDGIVVFNPTYRKGGYTTNSIAGTGTLVLEWTRLSDLLSEGTYANLTQHAEKYLLNPKPESGEPFPGLVGTQVSLETGDFVDSRGGWGASSDSFYEYLIKMYVYDPVAFEEYKDRWVLAADSSIKYLASHPSTREDLTFLSKFSNRTTDPTSGHLDCFSGANFILGGLVLENKRYTDFGLKLVESCYHTYASTPTGIGPEAFRWIDAAASSSQVPAQYEAFYLKSGFWPTSSVYILRPETLESVYYAYRATRDTKWQDRAWDAFLALNESCRVEGGFAGLRDVMNATRGYTTKMESFWLAETLKYLYLTFLGDDGEEVHVDGKGMRFVFNTEAHPLQVRNFGRK</sequence>
<dbReference type="GO" id="GO:0036503">
    <property type="term" value="P:ERAD pathway"/>
    <property type="evidence" value="ECO:0007669"/>
    <property type="project" value="UniProtKB-ARBA"/>
</dbReference>
<dbReference type="EMBL" id="JAOQAV010000015">
    <property type="protein sequence ID" value="KAJ4188469.1"/>
    <property type="molecule type" value="Genomic_DNA"/>
</dbReference>
<dbReference type="InterPro" id="IPR050749">
    <property type="entry name" value="Glycosyl_Hydrolase_47"/>
</dbReference>
<comment type="catalytic activity">
    <reaction evidence="9">
        <text>N(4)-(alpha-D-Man-(1-&gt;2)-alpha-D-Man-(1-&gt;2)-alpha-D-Man-(1-&gt;3)-[alpha-D-Man-(1-&gt;3)-[alpha-D-Man-(1-&gt;2)-alpha-D-Man-(1-&gt;6)]-alpha-D-Man-(1-&gt;6)]-beta-D-Man-(1-&gt;4)-beta-D-GlcNAc-(1-&gt;4)-beta-D-GlcNAc)-L-asparaginyl-[protein] (N-glucan mannose isomer 8A1,2,3B1,3) + 3 H2O = N(4)-(alpha-D-Man-(1-&gt;3)-[alpha-D-Man-(1-&gt;3)-[alpha-D-Man-(1-&gt;6)]-alpha-D-Man-(1-&gt;6)]-beta-D-Man-(1-&gt;4)-beta-D-GlcNAc-(1-&gt;4)-beta-D-GlcNAc)-L-asparaginyl-[protein] (N-glucan mannose isomer 5A1,2) + 3 beta-D-mannose</text>
        <dbReference type="Rhea" id="RHEA:56028"/>
        <dbReference type="Rhea" id="RHEA-COMP:14358"/>
        <dbReference type="Rhea" id="RHEA-COMP:14367"/>
        <dbReference type="ChEBI" id="CHEBI:15377"/>
        <dbReference type="ChEBI" id="CHEBI:28563"/>
        <dbReference type="ChEBI" id="CHEBI:59087"/>
        <dbReference type="ChEBI" id="CHEBI:60628"/>
        <dbReference type="EC" id="3.2.1.113"/>
    </reaction>
</comment>
<reference evidence="14" key="1">
    <citation type="submission" date="2022-09" db="EMBL/GenBank/DDBJ databases">
        <title>Fusarium specimens isolated from Avocado Roots.</title>
        <authorList>
            <person name="Stajich J."/>
            <person name="Roper C."/>
            <person name="Heimlech-Rivalta G."/>
        </authorList>
    </citation>
    <scope>NUCLEOTIDE SEQUENCE</scope>
    <source>
        <strain evidence="14">A02</strain>
    </source>
</reference>